<keyword evidence="2 6" id="KW-0808">Transferase</keyword>
<dbReference type="Gene3D" id="3.40.50.300">
    <property type="entry name" value="P-loop containing nucleotide triphosphate hydrolases"/>
    <property type="match status" value="1"/>
</dbReference>
<evidence type="ECO:0000259" key="5">
    <source>
        <dbReference type="Pfam" id="PF01361"/>
    </source>
</evidence>
<dbReference type="EMBL" id="SLWY01000013">
    <property type="protein sequence ID" value="TCO80613.1"/>
    <property type="molecule type" value="Genomic_DNA"/>
</dbReference>
<proteinExistence type="inferred from homology"/>
<evidence type="ECO:0000313" key="7">
    <source>
        <dbReference type="Proteomes" id="UP000295765"/>
    </source>
</evidence>
<comment type="caution">
    <text evidence="6">The sequence shown here is derived from an EMBL/GenBank/DDBJ whole genome shotgun (WGS) entry which is preliminary data.</text>
</comment>
<name>A0A4R2L2N9_9GAMM</name>
<sequence length="386" mass="44189">MPYVNIQITRGASREQKAQLVREVTDALVRILGKRPEHTHVVIQEIDEADWGYAGLLSDDWKRQQDMAAASPTPANPDGATGGLMTETIAWPRKTRELHNHHFDSTIWNDFRFRDDDIVIATYAKSGTTWMQQIIAQMLLGPDPELAVADMSPWLDLRVPPKAVKLPLVEAQTHRRFLKTHLPVDALVFSPRAKYVYIGRDGRDVVWSLYNHHANANRLWYEALNDTPGRIGPPIEPPPSDIRQYWRDWLDRDGHPFWPFWDNVRSWWAIRELPNVLFVHYAALKYDLPGQMRRIAGFLDIPVDPAHWPAILECCSFDWMKRNATRSVPLGGAFWDAGAQVFIHQGVNGRWNDSLSVADVAEYEARARRELGPECAHWLATGQGLD</sequence>
<feature type="domain" description="Sulfotransferase" evidence="4">
    <location>
        <begin position="115"/>
        <end position="367"/>
    </location>
</feature>
<dbReference type="Pfam" id="PF00685">
    <property type="entry name" value="Sulfotransfer_1"/>
    <property type="match status" value="1"/>
</dbReference>
<dbReference type="Pfam" id="PF01361">
    <property type="entry name" value="Tautomerase"/>
    <property type="match status" value="1"/>
</dbReference>
<keyword evidence="3" id="KW-0413">Isomerase</keyword>
<dbReference type="SUPFAM" id="SSF55331">
    <property type="entry name" value="Tautomerase/MIF"/>
    <property type="match status" value="1"/>
</dbReference>
<evidence type="ECO:0000256" key="1">
    <source>
        <dbReference type="ARBA" id="ARBA00005771"/>
    </source>
</evidence>
<dbReference type="InterPro" id="IPR014347">
    <property type="entry name" value="Tautomerase/MIF_sf"/>
</dbReference>
<dbReference type="PANTHER" id="PTHR11783">
    <property type="entry name" value="SULFOTRANSFERASE SULT"/>
    <property type="match status" value="1"/>
</dbReference>
<evidence type="ECO:0000256" key="2">
    <source>
        <dbReference type="ARBA" id="ARBA00022679"/>
    </source>
</evidence>
<protein>
    <submittedName>
        <fullName evidence="6">Aryl sulfotransferase</fullName>
    </submittedName>
</protein>
<evidence type="ECO:0000256" key="3">
    <source>
        <dbReference type="ARBA" id="ARBA00023235"/>
    </source>
</evidence>
<dbReference type="AlphaFoldDB" id="A0A4R2L2N9"/>
<dbReference type="OrthoDB" id="3399180at2"/>
<dbReference type="Proteomes" id="UP000295765">
    <property type="component" value="Unassembled WGS sequence"/>
</dbReference>
<dbReference type="GO" id="GO:0016853">
    <property type="term" value="F:isomerase activity"/>
    <property type="evidence" value="ECO:0007669"/>
    <property type="project" value="UniProtKB-KW"/>
</dbReference>
<dbReference type="InterPro" id="IPR000863">
    <property type="entry name" value="Sulfotransferase_dom"/>
</dbReference>
<dbReference type="InterPro" id="IPR004370">
    <property type="entry name" value="4-OT-like_dom"/>
</dbReference>
<feature type="domain" description="4-oxalocrotonate tautomerase-like" evidence="5">
    <location>
        <begin position="2"/>
        <end position="57"/>
    </location>
</feature>
<dbReference type="SUPFAM" id="SSF52540">
    <property type="entry name" value="P-loop containing nucleoside triphosphate hydrolases"/>
    <property type="match status" value="1"/>
</dbReference>
<organism evidence="6 7">
    <name type="scientific">Plasticicumulans lactativorans</name>
    <dbReference type="NCBI Taxonomy" id="1133106"/>
    <lineage>
        <taxon>Bacteria</taxon>
        <taxon>Pseudomonadati</taxon>
        <taxon>Pseudomonadota</taxon>
        <taxon>Gammaproteobacteria</taxon>
        <taxon>Candidatus Competibacteraceae</taxon>
        <taxon>Plasticicumulans</taxon>
    </lineage>
</organism>
<dbReference type="GO" id="GO:0008146">
    <property type="term" value="F:sulfotransferase activity"/>
    <property type="evidence" value="ECO:0007669"/>
    <property type="project" value="InterPro"/>
</dbReference>
<dbReference type="Gene3D" id="3.30.429.10">
    <property type="entry name" value="Macrophage Migration Inhibitory Factor"/>
    <property type="match status" value="1"/>
</dbReference>
<dbReference type="InterPro" id="IPR027417">
    <property type="entry name" value="P-loop_NTPase"/>
</dbReference>
<evidence type="ECO:0000313" key="6">
    <source>
        <dbReference type="EMBL" id="TCO80613.1"/>
    </source>
</evidence>
<gene>
    <name evidence="6" type="ORF">EV699_11391</name>
</gene>
<comment type="similarity">
    <text evidence="1">Belongs to the sulfotransferase 1 family.</text>
</comment>
<keyword evidence="7" id="KW-1185">Reference proteome</keyword>
<accession>A0A4R2L2N9</accession>
<evidence type="ECO:0000259" key="4">
    <source>
        <dbReference type="Pfam" id="PF00685"/>
    </source>
</evidence>
<reference evidence="6 7" key="1">
    <citation type="submission" date="2019-03" db="EMBL/GenBank/DDBJ databases">
        <title>Genomic Encyclopedia of Type Strains, Phase IV (KMG-IV): sequencing the most valuable type-strain genomes for metagenomic binning, comparative biology and taxonomic classification.</title>
        <authorList>
            <person name="Goeker M."/>
        </authorList>
    </citation>
    <scope>NUCLEOTIDE SEQUENCE [LARGE SCALE GENOMIC DNA]</scope>
    <source>
        <strain evidence="6 7">DSM 25287</strain>
    </source>
</reference>